<dbReference type="Proteomes" id="UP000627573">
    <property type="component" value="Unassembled WGS sequence"/>
</dbReference>
<accession>A0A8I0ZX09</accession>
<protein>
    <submittedName>
        <fullName evidence="1">Uncharacterized protein</fullName>
    </submittedName>
</protein>
<organism evidence="1 2">
    <name type="scientific">Rhodococcus erythropolis</name>
    <name type="common">Arthrobacter picolinophilus</name>
    <dbReference type="NCBI Taxonomy" id="1833"/>
    <lineage>
        <taxon>Bacteria</taxon>
        <taxon>Bacillati</taxon>
        <taxon>Actinomycetota</taxon>
        <taxon>Actinomycetes</taxon>
        <taxon>Mycobacteriales</taxon>
        <taxon>Nocardiaceae</taxon>
        <taxon>Rhodococcus</taxon>
        <taxon>Rhodococcus erythropolis group</taxon>
    </lineage>
</organism>
<keyword evidence="2" id="KW-1185">Reference proteome</keyword>
<name>A0A8I0ZX09_RHOER</name>
<gene>
    <name evidence="1" type="ORF">I3517_19645</name>
</gene>
<dbReference type="EMBL" id="JAECSB010000069">
    <property type="protein sequence ID" value="MBH5144818.1"/>
    <property type="molecule type" value="Genomic_DNA"/>
</dbReference>
<reference evidence="1 2" key="1">
    <citation type="submission" date="2020-12" db="EMBL/GenBank/DDBJ databases">
        <title>Draft genome sequence of furan degrading bacterial strain FUR100.</title>
        <authorList>
            <person name="Woiski C."/>
        </authorList>
    </citation>
    <scope>NUCLEOTIDE SEQUENCE [LARGE SCALE GENOMIC DNA]</scope>
    <source>
        <strain evidence="1 2">FUR100</strain>
    </source>
</reference>
<comment type="caution">
    <text evidence="1">The sequence shown here is derived from an EMBL/GenBank/DDBJ whole genome shotgun (WGS) entry which is preliminary data.</text>
</comment>
<evidence type="ECO:0000313" key="2">
    <source>
        <dbReference type="Proteomes" id="UP000627573"/>
    </source>
</evidence>
<dbReference type="RefSeq" id="WP_197941454.1">
    <property type="nucleotide sequence ID" value="NZ_JAECSB010000069.1"/>
</dbReference>
<dbReference type="AlphaFoldDB" id="A0A8I0ZX09"/>
<proteinExistence type="predicted"/>
<evidence type="ECO:0000313" key="1">
    <source>
        <dbReference type="EMBL" id="MBH5144818.1"/>
    </source>
</evidence>
<sequence length="156" mass="17637">MAHSPIHVVFGTLEHSEDERFLYEQVMDFESPVGNDLLNDVADQLVAAWFGMPRWTVQEIWWRVLGAWAEIDGELQMRGVDLVSLPPATATNTAKSVLTKWVSGDEDKRAAFYSDLTTEPPRILLKSRTDESTPEANEAEGYDFMAALELANQHQR</sequence>